<comment type="caution">
    <text evidence="7">The sequence shown here is derived from an EMBL/GenBank/DDBJ whole genome shotgun (WGS) entry which is preliminary data.</text>
</comment>
<feature type="binding site" evidence="5">
    <location>
        <position position="291"/>
    </location>
    <ligand>
        <name>S-adenosyl-L-methionine</name>
        <dbReference type="ChEBI" id="CHEBI:59789"/>
    </ligand>
</feature>
<protein>
    <recommendedName>
        <fullName evidence="6">SAM-dependent MTase RsmB/NOP-type domain-containing protein</fullName>
    </recommendedName>
</protein>
<dbReference type="PRINTS" id="PR02008">
    <property type="entry name" value="RCMTFAMILY"/>
</dbReference>
<keyword evidence="4 5" id="KW-0694">RNA-binding</keyword>
<dbReference type="OrthoDB" id="9810297at2"/>
<dbReference type="EMBL" id="PHIG01000032">
    <property type="protein sequence ID" value="PJK29692.1"/>
    <property type="molecule type" value="Genomic_DNA"/>
</dbReference>
<dbReference type="InterPro" id="IPR023267">
    <property type="entry name" value="RCMT"/>
</dbReference>
<dbReference type="GO" id="GO:0008173">
    <property type="term" value="F:RNA methyltransferase activity"/>
    <property type="evidence" value="ECO:0007669"/>
    <property type="project" value="InterPro"/>
</dbReference>
<keyword evidence="2 5" id="KW-0808">Transferase</keyword>
<evidence type="ECO:0000256" key="4">
    <source>
        <dbReference type="ARBA" id="ARBA00022884"/>
    </source>
</evidence>
<dbReference type="CDD" id="cd02440">
    <property type="entry name" value="AdoMet_MTases"/>
    <property type="match status" value="1"/>
</dbReference>
<dbReference type="InterPro" id="IPR049560">
    <property type="entry name" value="MeTrfase_RsmB-F_NOP2_cat"/>
</dbReference>
<comment type="caution">
    <text evidence="5">Lacks conserved residue(s) required for the propagation of feature annotation.</text>
</comment>
<dbReference type="InterPro" id="IPR054728">
    <property type="entry name" value="RsmB-like_ferredoxin"/>
</dbReference>
<dbReference type="Gene3D" id="3.30.70.1170">
    <property type="entry name" value="Sun protein, domain 3"/>
    <property type="match status" value="1"/>
</dbReference>
<gene>
    <name evidence="7" type="ORF">CVT23_11655</name>
</gene>
<dbReference type="PANTHER" id="PTHR22807">
    <property type="entry name" value="NOP2 YEAST -RELATED NOL1/NOP2/FMU SUN DOMAIN-CONTAINING"/>
    <property type="match status" value="1"/>
</dbReference>
<dbReference type="Proteomes" id="UP000229498">
    <property type="component" value="Unassembled WGS sequence"/>
</dbReference>
<evidence type="ECO:0000256" key="2">
    <source>
        <dbReference type="ARBA" id="ARBA00022679"/>
    </source>
</evidence>
<evidence type="ECO:0000256" key="1">
    <source>
        <dbReference type="ARBA" id="ARBA00022603"/>
    </source>
</evidence>
<evidence type="ECO:0000313" key="8">
    <source>
        <dbReference type="Proteomes" id="UP000229498"/>
    </source>
</evidence>
<dbReference type="GO" id="GO:0003723">
    <property type="term" value="F:RNA binding"/>
    <property type="evidence" value="ECO:0007669"/>
    <property type="project" value="UniProtKB-UniRule"/>
</dbReference>
<accession>A0A2M9G1U1</accession>
<keyword evidence="8" id="KW-1185">Reference proteome</keyword>
<evidence type="ECO:0000256" key="3">
    <source>
        <dbReference type="ARBA" id="ARBA00022691"/>
    </source>
</evidence>
<evidence type="ECO:0000313" key="7">
    <source>
        <dbReference type="EMBL" id="PJK29692.1"/>
    </source>
</evidence>
<keyword evidence="1 5" id="KW-0489">Methyltransferase</keyword>
<dbReference type="PANTHER" id="PTHR22807:SF53">
    <property type="entry name" value="RIBOSOMAL RNA SMALL SUBUNIT METHYLTRANSFERASE B-RELATED"/>
    <property type="match status" value="1"/>
</dbReference>
<proteinExistence type="inferred from homology"/>
<evidence type="ECO:0000256" key="5">
    <source>
        <dbReference type="PROSITE-ProRule" id="PRU01023"/>
    </source>
</evidence>
<dbReference type="GO" id="GO:0001510">
    <property type="term" value="P:RNA methylation"/>
    <property type="evidence" value="ECO:0007669"/>
    <property type="project" value="InterPro"/>
</dbReference>
<dbReference type="InterPro" id="IPR029063">
    <property type="entry name" value="SAM-dependent_MTases_sf"/>
</dbReference>
<feature type="active site" description="Nucleophile" evidence="5">
    <location>
        <position position="390"/>
    </location>
</feature>
<dbReference type="SUPFAM" id="SSF53335">
    <property type="entry name" value="S-adenosyl-L-methionine-dependent methyltransferases"/>
    <property type="match status" value="1"/>
</dbReference>
<keyword evidence="3 5" id="KW-0949">S-adenosyl-L-methionine</keyword>
<sequence length="460" mass="50001">MPACARATSMTWKSAGKPRTTAVEPVVRNDGMRPEARLEAAIEILDRLETAQSSLEDLMRGYFRERRYAGSGDRRAIGATVYGVLRRRGELDWRLSKAKCRCDNRLRVFFLTTLEHGPGLAEGPHGPELPDEAEREALSAAVLCAMETAPAWARLNYPAWLEGEIAESLGASHEAELRALCEGRAATDLRANTLKTDRDRLAGMLAEEGFATEPIALAPHALRLTADGRADQSRAFGQGLFEIQDAGSQFVAQLTGARQGQWIADICAGAGGKALAMAADMDNRGQIFAIDVDAGRLRRLAARAERAGVRNIQTRRQPAEAGWPDDWRGRMDAVLVDAPCSGSGTWRRQPELRWRMTAEGLARNAVRQGAMLDAAADLVKPGGRLVYITCSFLAAENEKPVTDFLVRHADFSVTPWREAAAAAGVTDLPDADGAHDFLRLTPLKHGVDGFFAAVMTRGLS</sequence>
<feature type="domain" description="SAM-dependent MTase RsmB/NOP-type" evidence="6">
    <location>
        <begin position="177"/>
        <end position="458"/>
    </location>
</feature>
<dbReference type="AlphaFoldDB" id="A0A2M9G1U1"/>
<dbReference type="Gene3D" id="3.40.50.150">
    <property type="entry name" value="Vaccinia Virus protein VP39"/>
    <property type="match status" value="1"/>
</dbReference>
<comment type="similarity">
    <text evidence="5">Belongs to the class I-like SAM-binding methyltransferase superfamily. RsmB/NOP family.</text>
</comment>
<name>A0A2M9G1U1_9PROT</name>
<reference evidence="7 8" key="1">
    <citation type="submission" date="2017-11" db="EMBL/GenBank/DDBJ databases">
        <title>Draft genome sequence of Rhizobiales bacterium SY3-13.</title>
        <authorList>
            <person name="Sun C."/>
        </authorList>
    </citation>
    <scope>NUCLEOTIDE SEQUENCE [LARGE SCALE GENOMIC DNA]</scope>
    <source>
        <strain evidence="7 8">SY3-13</strain>
    </source>
</reference>
<dbReference type="Pfam" id="PF22458">
    <property type="entry name" value="RsmF-B_ferredox"/>
    <property type="match status" value="1"/>
</dbReference>
<dbReference type="InterPro" id="IPR001678">
    <property type="entry name" value="MeTrfase_RsmB-F_NOP2_dom"/>
</dbReference>
<organism evidence="7 8">
    <name type="scientific">Minwuia thermotolerans</name>
    <dbReference type="NCBI Taxonomy" id="2056226"/>
    <lineage>
        <taxon>Bacteria</taxon>
        <taxon>Pseudomonadati</taxon>
        <taxon>Pseudomonadota</taxon>
        <taxon>Alphaproteobacteria</taxon>
        <taxon>Minwuiales</taxon>
        <taxon>Minwuiaceae</taxon>
        <taxon>Minwuia</taxon>
    </lineage>
</organism>
<dbReference type="Pfam" id="PF01189">
    <property type="entry name" value="Methyltr_RsmB-F"/>
    <property type="match status" value="1"/>
</dbReference>
<feature type="binding site" evidence="5">
    <location>
        <position position="337"/>
    </location>
    <ligand>
        <name>S-adenosyl-L-methionine</name>
        <dbReference type="ChEBI" id="CHEBI:59789"/>
    </ligand>
</feature>
<evidence type="ECO:0000259" key="6">
    <source>
        <dbReference type="PROSITE" id="PS51686"/>
    </source>
</evidence>
<dbReference type="PROSITE" id="PS51686">
    <property type="entry name" value="SAM_MT_RSMB_NOP"/>
    <property type="match status" value="1"/>
</dbReference>